<evidence type="ECO:0000256" key="1">
    <source>
        <dbReference type="SAM" id="Phobius"/>
    </source>
</evidence>
<keyword evidence="1" id="KW-0812">Transmembrane</keyword>
<dbReference type="EMBL" id="KV748563">
    <property type="protein sequence ID" value="OCL14532.1"/>
    <property type="molecule type" value="Genomic_DNA"/>
</dbReference>
<feature type="transmembrane region" description="Helical" evidence="1">
    <location>
        <begin position="540"/>
        <end position="560"/>
    </location>
</feature>
<dbReference type="OrthoDB" id="5406607at2759"/>
<keyword evidence="1" id="KW-1133">Transmembrane helix</keyword>
<evidence type="ECO:0000313" key="3">
    <source>
        <dbReference type="Proteomes" id="UP000250140"/>
    </source>
</evidence>
<feature type="transmembrane region" description="Helical" evidence="1">
    <location>
        <begin position="260"/>
        <end position="281"/>
    </location>
</feature>
<reference evidence="2 3" key="1">
    <citation type="journal article" date="2016" name="Nat. Commun.">
        <title>Ectomycorrhizal ecology is imprinted in the genome of the dominant symbiotic fungus Cenococcum geophilum.</title>
        <authorList>
            <consortium name="DOE Joint Genome Institute"/>
            <person name="Peter M."/>
            <person name="Kohler A."/>
            <person name="Ohm R.A."/>
            <person name="Kuo A."/>
            <person name="Krutzmann J."/>
            <person name="Morin E."/>
            <person name="Arend M."/>
            <person name="Barry K.W."/>
            <person name="Binder M."/>
            <person name="Choi C."/>
            <person name="Clum A."/>
            <person name="Copeland A."/>
            <person name="Grisel N."/>
            <person name="Haridas S."/>
            <person name="Kipfer T."/>
            <person name="LaButti K."/>
            <person name="Lindquist E."/>
            <person name="Lipzen A."/>
            <person name="Maire R."/>
            <person name="Meier B."/>
            <person name="Mihaltcheva S."/>
            <person name="Molinier V."/>
            <person name="Murat C."/>
            <person name="Poggeler S."/>
            <person name="Quandt C.A."/>
            <person name="Sperisen C."/>
            <person name="Tritt A."/>
            <person name="Tisserant E."/>
            <person name="Crous P.W."/>
            <person name="Henrissat B."/>
            <person name="Nehls U."/>
            <person name="Egli S."/>
            <person name="Spatafora J.W."/>
            <person name="Grigoriev I.V."/>
            <person name="Martin F.M."/>
        </authorList>
    </citation>
    <scope>NUCLEOTIDE SEQUENCE [LARGE SCALE GENOMIC DNA]</scope>
    <source>
        <strain evidence="2 3">CBS 207.34</strain>
    </source>
</reference>
<name>A0A8E2FCA0_9PEZI</name>
<protein>
    <submittedName>
        <fullName evidence="2">Uncharacterized protein</fullName>
    </submittedName>
</protein>
<proteinExistence type="predicted"/>
<keyword evidence="3" id="KW-1185">Reference proteome</keyword>
<sequence length="574" mass="62965">MMKCFSYSNLFIALLFYFPIAPLVTAVALQNITLPLPKGTSNHGDPNLLCTPTRWTDLISFYLLNYVAHAATVIAKPGEGPFQFAVTVVGCLLFPTIGAFRGIEAILGGAIFAKSQLQKAARTGALCMLVRASDWKPAVGERIQHALLRYPTQDETDFPQSTLDPSAAHVSVYETPWSHSTFQRPSYVTTQSIHGTLRIPDGYRLAIVPPDTIILDLDGGIGSSRISCSYSFVKVVVALAQTSYAATTLYRSRGDQVARYGYAAFGLTVAPYAVMSIVNLIGNLCCPDYPALYLVESSIMDEARQRPLGYFSGTVGRVKEEHALDIRGSSHDLSQIVGPLEFLQPFGSELSVRFRTLADISSQPRDYPETVLRYLSLSDKVAMESISGAPVGEEKIWVVLGSETTDGDAIIQVPSCNPFESESIPAEVLEYSIRRACQKNAAKCRNGNLELEDIVSRHNMFLKRRALEYVLTIFVGLISLIITGAMSHFHPGSSTPTQRSWTMTWLAFGVVSGFSYIVMQRSAQGDQKNQELAKKWWSPFLTLIGYISGAAPAFGGFFVVCQMLNEYGTCVRLG</sequence>
<accession>A0A8E2FCA0</accession>
<dbReference type="Proteomes" id="UP000250140">
    <property type="component" value="Unassembled WGS sequence"/>
</dbReference>
<gene>
    <name evidence="2" type="ORF">AOQ84DRAFT_26150</name>
</gene>
<keyword evidence="1" id="KW-0472">Membrane</keyword>
<evidence type="ECO:0000313" key="2">
    <source>
        <dbReference type="EMBL" id="OCL14532.1"/>
    </source>
</evidence>
<dbReference type="AlphaFoldDB" id="A0A8E2FCA0"/>
<feature type="transmembrane region" description="Helical" evidence="1">
    <location>
        <begin position="501"/>
        <end position="519"/>
    </location>
</feature>
<feature type="transmembrane region" description="Helical" evidence="1">
    <location>
        <begin position="466"/>
        <end position="489"/>
    </location>
</feature>
<organism evidence="2 3">
    <name type="scientific">Glonium stellatum</name>
    <dbReference type="NCBI Taxonomy" id="574774"/>
    <lineage>
        <taxon>Eukaryota</taxon>
        <taxon>Fungi</taxon>
        <taxon>Dikarya</taxon>
        <taxon>Ascomycota</taxon>
        <taxon>Pezizomycotina</taxon>
        <taxon>Dothideomycetes</taxon>
        <taxon>Pleosporomycetidae</taxon>
        <taxon>Gloniales</taxon>
        <taxon>Gloniaceae</taxon>
        <taxon>Glonium</taxon>
    </lineage>
</organism>